<protein>
    <recommendedName>
        <fullName evidence="2">Peptidase S9 prolyl oligopeptidase catalytic domain-containing protein</fullName>
    </recommendedName>
</protein>
<accession>A0ABQ3MVB6</accession>
<name>A0ABQ3MVB6_9PSEU</name>
<dbReference type="Gene3D" id="3.40.50.1820">
    <property type="entry name" value="alpha/beta hydrolase"/>
    <property type="match status" value="1"/>
</dbReference>
<evidence type="ECO:0000313" key="4">
    <source>
        <dbReference type="Proteomes" id="UP000605568"/>
    </source>
</evidence>
<dbReference type="RefSeq" id="WP_191305291.1">
    <property type="nucleotide sequence ID" value="NZ_BNAR01000025.1"/>
</dbReference>
<evidence type="ECO:0000259" key="2">
    <source>
        <dbReference type="Pfam" id="PF00326"/>
    </source>
</evidence>
<dbReference type="Pfam" id="PF00326">
    <property type="entry name" value="Peptidase_S9"/>
    <property type="match status" value="1"/>
</dbReference>
<dbReference type="PANTHER" id="PTHR42776:SF28">
    <property type="entry name" value="GLUTAMYL ENDOPEPTIDASE, CHLOROPLASTIC-RELATED"/>
    <property type="match status" value="1"/>
</dbReference>
<dbReference type="PANTHER" id="PTHR42776">
    <property type="entry name" value="SERINE PEPTIDASE S9 FAMILY MEMBER"/>
    <property type="match status" value="1"/>
</dbReference>
<dbReference type="InterPro" id="IPR029058">
    <property type="entry name" value="AB_hydrolase_fold"/>
</dbReference>
<comment type="caution">
    <text evidence="3">The sequence shown here is derived from an EMBL/GenBank/DDBJ whole genome shotgun (WGS) entry which is preliminary data.</text>
</comment>
<dbReference type="Proteomes" id="UP000605568">
    <property type="component" value="Unassembled WGS sequence"/>
</dbReference>
<dbReference type="SUPFAM" id="SSF53474">
    <property type="entry name" value="alpha/beta-Hydrolases"/>
    <property type="match status" value="1"/>
</dbReference>
<evidence type="ECO:0000256" key="1">
    <source>
        <dbReference type="ARBA" id="ARBA00022801"/>
    </source>
</evidence>
<keyword evidence="4" id="KW-1185">Reference proteome</keyword>
<sequence>MDADLGRRTEHGPDGDVRVRYTAPALPSITSRNPRTIAWRGLLIDPDLAGAPPRRPGPDVVEFELGDAWWRLPITAVVPGGLAWHPELSLVAGLAVLDRKAHPWVADLRERTVRFWSDVRVAVGLTELGAPGRPPLAWSQDGRLAVLIPIEAPAPDRGWRPVVHEATGPGYVTFDSEPSELARLAATTIGLLDTASGEVTAVGPPLLVRDLRPAAGGRGLRVDHVSDCSGDRARFHGLRWTTSEVGLAGGVRRVDATDPQTARAQPPPAPAPGVPSTIIAGPANTRVAFRPGTGPLFLWLRGFLIEEELPADPFVDLAVDGVPSAVLDISFRWPSDVDAAEVDAQLVSAVCGALDALRGKHNGRVVVGGHSFGATLALRSLAKVPGLCAAVVHSGCYNRTLTPTGFQFERRSFWEAPSLYDSLSALRFADRLNRPVLIVHGVADLNPATPPDQAVELYRGIVATGGTARLVLLPDEGHNLRHHETRKTLVAEHREWLCRWGEDEPHGTA</sequence>
<dbReference type="InterPro" id="IPR001375">
    <property type="entry name" value="Peptidase_S9_cat"/>
</dbReference>
<reference evidence="4" key="1">
    <citation type="journal article" date="2019" name="Int. J. Syst. Evol. Microbiol.">
        <title>The Global Catalogue of Microorganisms (GCM) 10K type strain sequencing project: providing services to taxonomists for standard genome sequencing and annotation.</title>
        <authorList>
            <consortium name="The Broad Institute Genomics Platform"/>
            <consortium name="The Broad Institute Genome Sequencing Center for Infectious Disease"/>
            <person name="Wu L."/>
            <person name="Ma J."/>
        </authorList>
    </citation>
    <scope>NUCLEOTIDE SEQUENCE [LARGE SCALE GENOMIC DNA]</scope>
    <source>
        <strain evidence="4">CGMCC 4.7367</strain>
    </source>
</reference>
<feature type="domain" description="Peptidase S9 prolyl oligopeptidase catalytic" evidence="2">
    <location>
        <begin position="363"/>
        <end position="500"/>
    </location>
</feature>
<dbReference type="EMBL" id="BNAR01000025">
    <property type="protein sequence ID" value="GHH61307.1"/>
    <property type="molecule type" value="Genomic_DNA"/>
</dbReference>
<organism evidence="3 4">
    <name type="scientific">Lentzea cavernae</name>
    <dbReference type="NCBI Taxonomy" id="2020703"/>
    <lineage>
        <taxon>Bacteria</taxon>
        <taxon>Bacillati</taxon>
        <taxon>Actinomycetota</taxon>
        <taxon>Actinomycetes</taxon>
        <taxon>Pseudonocardiales</taxon>
        <taxon>Pseudonocardiaceae</taxon>
        <taxon>Lentzea</taxon>
    </lineage>
</organism>
<evidence type="ECO:0000313" key="3">
    <source>
        <dbReference type="EMBL" id="GHH61307.1"/>
    </source>
</evidence>
<keyword evidence="1" id="KW-0378">Hydrolase</keyword>
<gene>
    <name evidence="3" type="ORF">GCM10017774_87070</name>
</gene>
<proteinExistence type="predicted"/>